<keyword evidence="1" id="KW-0732">Signal</keyword>
<organism evidence="3 4">
    <name type="scientific">Mucilaginibacter terrigena</name>
    <dbReference type="NCBI Taxonomy" id="2492395"/>
    <lineage>
        <taxon>Bacteria</taxon>
        <taxon>Pseudomonadati</taxon>
        <taxon>Bacteroidota</taxon>
        <taxon>Sphingobacteriia</taxon>
        <taxon>Sphingobacteriales</taxon>
        <taxon>Sphingobacteriaceae</taxon>
        <taxon>Mucilaginibacter</taxon>
    </lineage>
</organism>
<protein>
    <submittedName>
        <fullName evidence="3">DUF1080 domain-containing protein</fullName>
    </submittedName>
</protein>
<dbReference type="Proteomes" id="UP000293331">
    <property type="component" value="Unassembled WGS sequence"/>
</dbReference>
<dbReference type="OrthoDB" id="190957at2"/>
<evidence type="ECO:0000313" key="3">
    <source>
        <dbReference type="EMBL" id="RYU91986.1"/>
    </source>
</evidence>
<dbReference type="Gene3D" id="2.60.120.560">
    <property type="entry name" value="Exo-inulinase, domain 1"/>
    <property type="match status" value="1"/>
</dbReference>
<dbReference type="InterPro" id="IPR010496">
    <property type="entry name" value="AL/BT2_dom"/>
</dbReference>
<evidence type="ECO:0000259" key="2">
    <source>
        <dbReference type="Pfam" id="PF06439"/>
    </source>
</evidence>
<evidence type="ECO:0000313" key="4">
    <source>
        <dbReference type="Proteomes" id="UP000293331"/>
    </source>
</evidence>
<comment type="caution">
    <text evidence="3">The sequence shown here is derived from an EMBL/GenBank/DDBJ whole genome shotgun (WGS) entry which is preliminary data.</text>
</comment>
<dbReference type="Pfam" id="PF06439">
    <property type="entry name" value="3keto-disac_hyd"/>
    <property type="match status" value="1"/>
</dbReference>
<name>A0A4Q5LR53_9SPHI</name>
<gene>
    <name evidence="3" type="ORF">EWM62_00655</name>
</gene>
<feature type="signal peptide" evidence="1">
    <location>
        <begin position="1"/>
        <end position="34"/>
    </location>
</feature>
<dbReference type="AlphaFoldDB" id="A0A4Q5LR53"/>
<reference evidence="3 4" key="1">
    <citation type="submission" date="2019-02" db="EMBL/GenBank/DDBJ databases">
        <title>Bacterial novel species Mucilaginibacter sp. 17JY9-4 isolated from soil.</title>
        <authorList>
            <person name="Jung H.-Y."/>
        </authorList>
    </citation>
    <scope>NUCLEOTIDE SEQUENCE [LARGE SCALE GENOMIC DNA]</scope>
    <source>
        <strain evidence="3 4">17JY9-4</strain>
    </source>
</reference>
<accession>A0A4Q5LR53</accession>
<dbReference type="GO" id="GO:0016787">
    <property type="term" value="F:hydrolase activity"/>
    <property type="evidence" value="ECO:0007669"/>
    <property type="project" value="InterPro"/>
</dbReference>
<dbReference type="EMBL" id="SEWG01000001">
    <property type="protein sequence ID" value="RYU91986.1"/>
    <property type="molecule type" value="Genomic_DNA"/>
</dbReference>
<feature type="domain" description="3-keto-alpha-glucoside-1,2-lyase/3-keto-2-hydroxy-glucal hydratase" evidence="2">
    <location>
        <begin position="158"/>
        <end position="324"/>
    </location>
</feature>
<dbReference type="RefSeq" id="WP_129874715.1">
    <property type="nucleotide sequence ID" value="NZ_SEWG01000001.1"/>
</dbReference>
<proteinExistence type="predicted"/>
<keyword evidence="4" id="KW-1185">Reference proteome</keyword>
<sequence length="328" mass="36345">MKNLSVLKSKSTLRFLGVQIILALFIFSAGKASAQSHAMAKDPDVIGRWDITIEKDGKSLPSWLEVQKSGTHTLIGRYTYAFGSARPISQVMTNSGKYSFSIPPQWEEGTRNMDFEFEVDGNAIKGTMVYTDGKSYNFTGVRAPSLVRTKAPVWGQPIRLFNGKDTKGWHTDGKNQWVVEGGILRSKKSGANLITDKKFNDFKLHIEFRYKQGSNSGVYLRGRYEIQVIDTKSGEPEPINNQFSSVYGFLPPNKMMAKNAGEWQSYDITLVGRLITIVANGTMVICRQEIPGLTGGAIDSKEGEPGPLLIQGDHGPIDYRNIIITPAK</sequence>
<feature type="chain" id="PRO_5020258466" evidence="1">
    <location>
        <begin position="35"/>
        <end position="328"/>
    </location>
</feature>
<evidence type="ECO:0000256" key="1">
    <source>
        <dbReference type="SAM" id="SignalP"/>
    </source>
</evidence>